<feature type="compositionally biased region" description="Basic and acidic residues" evidence="3">
    <location>
        <begin position="1"/>
        <end position="29"/>
    </location>
</feature>
<evidence type="ECO:0000313" key="6">
    <source>
        <dbReference type="Proteomes" id="UP001497512"/>
    </source>
</evidence>
<protein>
    <recommendedName>
        <fullName evidence="4">RRM domain-containing protein</fullName>
    </recommendedName>
</protein>
<evidence type="ECO:0000256" key="2">
    <source>
        <dbReference type="PROSITE-ProRule" id="PRU00176"/>
    </source>
</evidence>
<dbReference type="Gene3D" id="3.30.70.330">
    <property type="match status" value="1"/>
</dbReference>
<dbReference type="InterPro" id="IPR000504">
    <property type="entry name" value="RRM_dom"/>
</dbReference>
<name>A0ABP0UMX4_9BRYO</name>
<feature type="compositionally biased region" description="Polar residues" evidence="3">
    <location>
        <begin position="70"/>
        <end position="88"/>
    </location>
</feature>
<dbReference type="InterPro" id="IPR012677">
    <property type="entry name" value="Nucleotide-bd_a/b_plait_sf"/>
</dbReference>
<sequence>MENGERMEKEGGQCGTKKKEESWRLRERGESEEDCASGQREWKKHRRMEKDGGGAGNVNNNTIRGRKATGYNNQEGTTRSKRYQSFGSSKKDGSQRTVDEKEKQRCTIFVGDLDSATTPYDLTSLFEKFGKVLSSKIKDGLCYGFVTFDTRECAEAAVAAGQREGGITLPNNNTKQIHVSWALGALPDWKKGIGGFVISPSKSQPHPRPRKGVVKSSVLAAATAAAAAKAHSVLAGADVPPSTLDQAVFRGREIVAYDDLL</sequence>
<dbReference type="Proteomes" id="UP001497512">
    <property type="component" value="Chromosome 5"/>
</dbReference>
<evidence type="ECO:0000313" key="5">
    <source>
        <dbReference type="EMBL" id="CAK9225747.1"/>
    </source>
</evidence>
<feature type="region of interest" description="Disordered" evidence="3">
    <location>
        <begin position="1"/>
        <end position="101"/>
    </location>
</feature>
<dbReference type="Pfam" id="PF00076">
    <property type="entry name" value="RRM_1"/>
    <property type="match status" value="1"/>
</dbReference>
<dbReference type="PANTHER" id="PTHR48024">
    <property type="entry name" value="GEO13361P1-RELATED"/>
    <property type="match status" value="1"/>
</dbReference>
<organism evidence="5 6">
    <name type="scientific">Sphagnum troendelagicum</name>
    <dbReference type="NCBI Taxonomy" id="128251"/>
    <lineage>
        <taxon>Eukaryota</taxon>
        <taxon>Viridiplantae</taxon>
        <taxon>Streptophyta</taxon>
        <taxon>Embryophyta</taxon>
        <taxon>Bryophyta</taxon>
        <taxon>Sphagnophytina</taxon>
        <taxon>Sphagnopsida</taxon>
        <taxon>Sphagnales</taxon>
        <taxon>Sphagnaceae</taxon>
        <taxon>Sphagnum</taxon>
    </lineage>
</organism>
<dbReference type="PANTHER" id="PTHR48024:SF61">
    <property type="entry name" value="GLYCINE-RICH RNA-BINDING PROTEIN 2, MITOCHONDRIAL"/>
    <property type="match status" value="1"/>
</dbReference>
<gene>
    <name evidence="5" type="ORF">CSSPTR1EN2_LOCUS17861</name>
</gene>
<dbReference type="InterPro" id="IPR035979">
    <property type="entry name" value="RBD_domain_sf"/>
</dbReference>
<evidence type="ECO:0000256" key="1">
    <source>
        <dbReference type="ARBA" id="ARBA00022884"/>
    </source>
</evidence>
<feature type="compositionally biased region" description="Basic and acidic residues" evidence="3">
    <location>
        <begin position="89"/>
        <end position="101"/>
    </location>
</feature>
<keyword evidence="1 2" id="KW-0694">RNA-binding</keyword>
<evidence type="ECO:0000256" key="3">
    <source>
        <dbReference type="SAM" id="MobiDB-lite"/>
    </source>
</evidence>
<dbReference type="EMBL" id="OZ019897">
    <property type="protein sequence ID" value="CAK9225747.1"/>
    <property type="molecule type" value="Genomic_DNA"/>
</dbReference>
<evidence type="ECO:0000259" key="4">
    <source>
        <dbReference type="PROSITE" id="PS50102"/>
    </source>
</evidence>
<dbReference type="SMART" id="SM00360">
    <property type="entry name" value="RRM"/>
    <property type="match status" value="1"/>
</dbReference>
<reference evidence="5" key="1">
    <citation type="submission" date="2024-02" db="EMBL/GenBank/DDBJ databases">
        <authorList>
            <consortium name="ELIXIR-Norway"/>
            <consortium name="Elixir Norway"/>
        </authorList>
    </citation>
    <scope>NUCLEOTIDE SEQUENCE</scope>
</reference>
<keyword evidence="6" id="KW-1185">Reference proteome</keyword>
<feature type="domain" description="RRM" evidence="4">
    <location>
        <begin position="106"/>
        <end position="184"/>
    </location>
</feature>
<dbReference type="InterPro" id="IPR050886">
    <property type="entry name" value="RNA-binding_reg"/>
</dbReference>
<proteinExistence type="predicted"/>
<dbReference type="SUPFAM" id="SSF54928">
    <property type="entry name" value="RNA-binding domain, RBD"/>
    <property type="match status" value="1"/>
</dbReference>
<dbReference type="PROSITE" id="PS50102">
    <property type="entry name" value="RRM"/>
    <property type="match status" value="1"/>
</dbReference>
<accession>A0ABP0UMX4</accession>